<feature type="region of interest" description="Disordered" evidence="1">
    <location>
        <begin position="48"/>
        <end position="106"/>
    </location>
</feature>
<dbReference type="AlphaFoldDB" id="Q6ILG8"/>
<sequence length="142" mass="15755">YGKRMQKRWQFVSRQEEKAASATGVEQPCLNSKTICVDSTVVAARMPNAFDGRETQQSQEQQQVVKRAWHGGRQGGGTGGDSWSEGDQKPPSHEHRTPGHMDNGRHWPVVTGRWSVVGGRWSVVSGPLCGLSSEFWRPVLGR</sequence>
<dbReference type="EMBL" id="BK002048">
    <property type="protein sequence ID" value="DAA02893.1"/>
    <property type="molecule type" value="Genomic_DNA"/>
</dbReference>
<reference evidence="2" key="1">
    <citation type="journal article" date="2003" name="Genome Biol.">
        <title>An integrated gene annotation and transcriptional profiling approach towards the full gene content of the Drosophila genome.</title>
        <authorList>
            <person name="Hild M."/>
            <person name="Beckmann B."/>
            <person name="Haas S.A."/>
            <person name="Koch B."/>
            <person name="Solovyev V."/>
            <person name="Busold C."/>
            <person name="Fellenberg K."/>
            <person name="Boutros M."/>
            <person name="Vingron M."/>
            <person name="Sauer F."/>
            <person name="Hoheisel J.D."/>
            <person name="Paro R."/>
        </authorList>
    </citation>
    <scope>NUCLEOTIDE SEQUENCE</scope>
</reference>
<evidence type="ECO:0000313" key="2">
    <source>
        <dbReference type="EMBL" id="DAA02893.1"/>
    </source>
</evidence>
<feature type="non-terminal residue" evidence="2">
    <location>
        <position position="1"/>
    </location>
</feature>
<feature type="compositionally biased region" description="Basic and acidic residues" evidence="1">
    <location>
        <begin position="86"/>
        <end position="105"/>
    </location>
</feature>
<proteinExistence type="predicted"/>
<gene>
    <name evidence="2" type="ORF">HDC09475</name>
</gene>
<name>Q6ILG8_DROME</name>
<feature type="region of interest" description="Disordered" evidence="1">
    <location>
        <begin position="1"/>
        <end position="27"/>
    </location>
</feature>
<evidence type="ECO:0000256" key="1">
    <source>
        <dbReference type="SAM" id="MobiDB-lite"/>
    </source>
</evidence>
<accession>Q6ILG8</accession>
<organism evidence="2">
    <name type="scientific">Drosophila melanogaster</name>
    <name type="common">Fruit fly</name>
    <dbReference type="NCBI Taxonomy" id="7227"/>
    <lineage>
        <taxon>Eukaryota</taxon>
        <taxon>Metazoa</taxon>
        <taxon>Ecdysozoa</taxon>
        <taxon>Arthropoda</taxon>
        <taxon>Hexapoda</taxon>
        <taxon>Insecta</taxon>
        <taxon>Pterygota</taxon>
        <taxon>Neoptera</taxon>
        <taxon>Endopterygota</taxon>
        <taxon>Diptera</taxon>
        <taxon>Brachycera</taxon>
        <taxon>Muscomorpha</taxon>
        <taxon>Ephydroidea</taxon>
        <taxon>Drosophilidae</taxon>
        <taxon>Drosophila</taxon>
        <taxon>Sophophora</taxon>
    </lineage>
</organism>
<protein>
    <submittedName>
        <fullName evidence="2">HDC09475</fullName>
    </submittedName>
</protein>